<dbReference type="EMBL" id="BPQJ01000035">
    <property type="protein sequence ID" value="GJD65154.1"/>
    <property type="molecule type" value="Genomic_DNA"/>
</dbReference>
<feature type="compositionally biased region" description="Low complexity" evidence="1">
    <location>
        <begin position="83"/>
        <end position="94"/>
    </location>
</feature>
<reference evidence="2" key="1">
    <citation type="journal article" date="2016" name="Front. Microbiol.">
        <title>Genome Sequence of the Piezophilic, Mesophilic Sulfate-Reducing Bacterium Desulfovibrio indicus J2T.</title>
        <authorList>
            <person name="Cao J."/>
            <person name="Maignien L."/>
            <person name="Shao Z."/>
            <person name="Alain K."/>
            <person name="Jebbar M."/>
        </authorList>
    </citation>
    <scope>NUCLEOTIDE SEQUENCE</scope>
    <source>
        <strain evidence="2">JCM 32048</strain>
    </source>
</reference>
<sequence>MRLKAKLLLVADAFGEAMSLSDGRVSTLVYGSGDRLRRLREGKDMLSANIEDGLQWFSDRWPEGAVWPSEVPRPAPRPPTPVPSSAAPAAGPPA</sequence>
<evidence type="ECO:0000313" key="3">
    <source>
        <dbReference type="Proteomes" id="UP001055286"/>
    </source>
</evidence>
<dbReference type="Proteomes" id="UP001055286">
    <property type="component" value="Unassembled WGS sequence"/>
</dbReference>
<feature type="region of interest" description="Disordered" evidence="1">
    <location>
        <begin position="67"/>
        <end position="94"/>
    </location>
</feature>
<protein>
    <submittedName>
        <fullName evidence="2">Uncharacterized protein</fullName>
    </submittedName>
</protein>
<reference evidence="2" key="2">
    <citation type="submission" date="2021-08" db="EMBL/GenBank/DDBJ databases">
        <authorList>
            <person name="Tani A."/>
            <person name="Ola A."/>
            <person name="Ogura Y."/>
            <person name="Katsura K."/>
            <person name="Hayashi T."/>
        </authorList>
    </citation>
    <scope>NUCLEOTIDE SEQUENCE</scope>
    <source>
        <strain evidence="2">JCM 32048</strain>
    </source>
</reference>
<evidence type="ECO:0000313" key="2">
    <source>
        <dbReference type="EMBL" id="GJD65154.1"/>
    </source>
</evidence>
<gene>
    <name evidence="2" type="ORF">MPEAHAMD_5341</name>
</gene>
<accession>A0AA37M7K3</accession>
<keyword evidence="3" id="KW-1185">Reference proteome</keyword>
<name>A0AA37M7K3_9HYPH</name>
<proteinExistence type="predicted"/>
<dbReference type="AlphaFoldDB" id="A0AA37M7K3"/>
<organism evidence="2 3">
    <name type="scientific">Methylobacterium frigidaeris</name>
    <dbReference type="NCBI Taxonomy" id="2038277"/>
    <lineage>
        <taxon>Bacteria</taxon>
        <taxon>Pseudomonadati</taxon>
        <taxon>Pseudomonadota</taxon>
        <taxon>Alphaproteobacteria</taxon>
        <taxon>Hyphomicrobiales</taxon>
        <taxon>Methylobacteriaceae</taxon>
        <taxon>Methylobacterium</taxon>
    </lineage>
</organism>
<comment type="caution">
    <text evidence="2">The sequence shown here is derived from an EMBL/GenBank/DDBJ whole genome shotgun (WGS) entry which is preliminary data.</text>
</comment>
<feature type="compositionally biased region" description="Pro residues" evidence="1">
    <location>
        <begin position="71"/>
        <end position="82"/>
    </location>
</feature>
<evidence type="ECO:0000256" key="1">
    <source>
        <dbReference type="SAM" id="MobiDB-lite"/>
    </source>
</evidence>